<evidence type="ECO:0000256" key="4">
    <source>
        <dbReference type="ARBA" id="ARBA00022512"/>
    </source>
</evidence>
<dbReference type="GeneID" id="103703587"/>
<dbReference type="PANTHER" id="PTHR21562">
    <property type="entry name" value="NOTUM-RELATED"/>
    <property type="match status" value="1"/>
</dbReference>
<accession>A0A8B9A374</accession>
<name>A0A8B9A374_PHODC</name>
<dbReference type="Proteomes" id="UP000228380">
    <property type="component" value="Chromosome 3"/>
</dbReference>
<evidence type="ECO:0000313" key="8">
    <source>
        <dbReference type="RefSeq" id="XP_038980107.1"/>
    </source>
</evidence>
<keyword evidence="6" id="KW-1133">Transmembrane helix</keyword>
<keyword evidence="5" id="KW-0961">Cell wall biogenesis/degradation</keyword>
<dbReference type="PANTHER" id="PTHR21562:SF83">
    <property type="entry name" value="PECTIN ACETYLESTERASE 4"/>
    <property type="match status" value="1"/>
</dbReference>
<evidence type="ECO:0000256" key="2">
    <source>
        <dbReference type="ARBA" id="ARBA00004191"/>
    </source>
</evidence>
<dbReference type="GO" id="GO:0071555">
    <property type="term" value="P:cell wall organization"/>
    <property type="evidence" value="ECO:0007669"/>
    <property type="project" value="UniProtKB-KW"/>
</dbReference>
<keyword evidence="4 5" id="KW-0134">Cell wall</keyword>
<dbReference type="KEGG" id="pda:103703587"/>
<evidence type="ECO:0000313" key="7">
    <source>
        <dbReference type="Proteomes" id="UP000228380"/>
    </source>
</evidence>
<dbReference type="InterPro" id="IPR004963">
    <property type="entry name" value="PAE/NOTUM"/>
</dbReference>
<feature type="transmembrane region" description="Helical" evidence="6">
    <location>
        <begin position="20"/>
        <end position="37"/>
    </location>
</feature>
<organism evidence="7 8">
    <name type="scientific">Phoenix dactylifera</name>
    <name type="common">Date palm</name>
    <dbReference type="NCBI Taxonomy" id="42345"/>
    <lineage>
        <taxon>Eukaryota</taxon>
        <taxon>Viridiplantae</taxon>
        <taxon>Streptophyta</taxon>
        <taxon>Embryophyta</taxon>
        <taxon>Tracheophyta</taxon>
        <taxon>Spermatophyta</taxon>
        <taxon>Magnoliopsida</taxon>
        <taxon>Liliopsida</taxon>
        <taxon>Arecaceae</taxon>
        <taxon>Coryphoideae</taxon>
        <taxon>Phoeniceae</taxon>
        <taxon>Phoenix</taxon>
    </lineage>
</organism>
<keyword evidence="5" id="KW-0964">Secreted</keyword>
<dbReference type="AlphaFoldDB" id="A0A8B9A374"/>
<gene>
    <name evidence="8" type="primary">LOC103703587</name>
</gene>
<reference evidence="8" key="2">
    <citation type="submission" date="2025-08" db="UniProtKB">
        <authorList>
            <consortium name="RefSeq"/>
        </authorList>
    </citation>
    <scope>IDENTIFICATION</scope>
    <source>
        <tissue evidence="8">Young leaves</tissue>
    </source>
</reference>
<keyword evidence="5" id="KW-0378">Hydrolase</keyword>
<dbReference type="OrthoDB" id="2015280at2759"/>
<protein>
    <recommendedName>
        <fullName evidence="5">Pectin acetylesterase</fullName>
        <ecNumber evidence="5">3.1.1.-</ecNumber>
    </recommendedName>
</protein>
<reference evidence="7" key="1">
    <citation type="journal article" date="2019" name="Nat. Commun.">
        <title>Genome-wide association mapping of date palm fruit traits.</title>
        <authorList>
            <person name="Hazzouri K.M."/>
            <person name="Gros-Balthazard M."/>
            <person name="Flowers J.M."/>
            <person name="Copetti D."/>
            <person name="Lemansour A."/>
            <person name="Lebrun M."/>
            <person name="Masmoudi K."/>
            <person name="Ferrand S."/>
            <person name="Dhar M.I."/>
            <person name="Fresquez Z.A."/>
            <person name="Rosas U."/>
            <person name="Zhang J."/>
            <person name="Talag J."/>
            <person name="Lee S."/>
            <person name="Kudrna D."/>
            <person name="Powell R.F."/>
            <person name="Leitch I.J."/>
            <person name="Krueger R.R."/>
            <person name="Wing R.A."/>
            <person name="Amiri K.M.A."/>
            <person name="Purugganan M.D."/>
        </authorList>
    </citation>
    <scope>NUCLEOTIDE SEQUENCE [LARGE SCALE GENOMIC DNA]</scope>
    <source>
        <strain evidence="7">cv. Khalas</strain>
    </source>
</reference>
<comment type="function">
    <text evidence="1 5">Hydrolyzes acetyl esters in homogalacturonan regions of pectin. In type I primary cell wall, galacturonic acid residues of pectin can be acetylated at the O-2 and O-3 positions. Decreasing the degree of acetylation of pectin gels in vitro alters their physical properties.</text>
</comment>
<dbReference type="RefSeq" id="XP_038980107.1">
    <property type="nucleotide sequence ID" value="XM_039124179.1"/>
</dbReference>
<evidence type="ECO:0000256" key="3">
    <source>
        <dbReference type="ARBA" id="ARBA00005784"/>
    </source>
</evidence>
<keyword evidence="7" id="KW-1185">Reference proteome</keyword>
<comment type="similarity">
    <text evidence="3 5">Belongs to the pectinacetylesterase family.</text>
</comment>
<comment type="subcellular location">
    <subcellularLocation>
        <location evidence="2 5">Secreted</location>
        <location evidence="2 5">Cell wall</location>
    </subcellularLocation>
</comment>
<keyword evidence="6" id="KW-0812">Transmembrane</keyword>
<proteinExistence type="inferred from homology"/>
<evidence type="ECO:0000256" key="1">
    <source>
        <dbReference type="ARBA" id="ARBA00003534"/>
    </source>
</evidence>
<dbReference type="Pfam" id="PF03283">
    <property type="entry name" value="PAE"/>
    <property type="match status" value="1"/>
</dbReference>
<evidence type="ECO:0000256" key="5">
    <source>
        <dbReference type="RuleBase" id="RU363114"/>
    </source>
</evidence>
<dbReference type="GO" id="GO:0016787">
    <property type="term" value="F:hydrolase activity"/>
    <property type="evidence" value="ECO:0007669"/>
    <property type="project" value="UniProtKB-KW"/>
</dbReference>
<sequence length="430" mass="48282">MAIHPLRLWRWRRGGGQDRVIIALGFTILLLTVVSWLRESPIAGGLRPPAGSSHPALVHLTLLRNAKKKGAVCLDGSPPGYHFQRGFGSGKDCWLLHLEGGGWCNTVASCASRKMTALGSSVYMERQVPFDGILSNVPSQNPDFYNWNKVKIRYCDGASYSGNVESGIQNGTKLFFRGQRIWKGIMDELLLKGLANAKQAFLTGCSAGGLATFIHCEDFRALLPKEVTVKCLADAGFFLDEMDISQRRFIRSFYDDVIRLQDAGKKFRDCTSRMEPSQCFFAHEIVKNIDTPLFILNPAYDVWQIQHILAPESSDTQQSWQRCKLNIHNCDSNQIESLQGFRVALLNSLSDFQHNRNGGMFIDSCFIHCQTISNITWHSPNSPKINNKTIAEAVGDWYFNRREVKEIDCAHPCNPTCINLDLAQPWPGPK</sequence>
<dbReference type="EC" id="3.1.1.-" evidence="5"/>
<keyword evidence="6" id="KW-0472">Membrane</keyword>
<evidence type="ECO:0000256" key="6">
    <source>
        <dbReference type="SAM" id="Phobius"/>
    </source>
</evidence>